<proteinExistence type="predicted"/>
<sequence length="70" mass="7546">MLMIDAMTLSLVPDPSTARPVRVAVVDPNGGDEITGTVTQELSATHVRLRCDDGLVFAVEKKSLRILPID</sequence>
<dbReference type="OrthoDB" id="8163696at2"/>
<evidence type="ECO:0000313" key="1">
    <source>
        <dbReference type="EMBL" id="KMO32502.1"/>
    </source>
</evidence>
<dbReference type="PATRIC" id="fig|270351.6.peg.1101"/>
<dbReference type="Proteomes" id="UP000035929">
    <property type="component" value="Unassembled WGS sequence"/>
</dbReference>
<evidence type="ECO:0000313" key="2">
    <source>
        <dbReference type="Proteomes" id="UP000035929"/>
    </source>
</evidence>
<dbReference type="AlphaFoldDB" id="A0A0J6SFM5"/>
<dbReference type="EMBL" id="LABX01000135">
    <property type="protein sequence ID" value="KMO32502.1"/>
    <property type="molecule type" value="Genomic_DNA"/>
</dbReference>
<organism evidence="1 2">
    <name type="scientific">Methylobacterium aquaticum</name>
    <dbReference type="NCBI Taxonomy" id="270351"/>
    <lineage>
        <taxon>Bacteria</taxon>
        <taxon>Pseudomonadati</taxon>
        <taxon>Pseudomonadota</taxon>
        <taxon>Alphaproteobacteria</taxon>
        <taxon>Hyphomicrobiales</taxon>
        <taxon>Methylobacteriaceae</taxon>
        <taxon>Methylobacterium</taxon>
    </lineage>
</organism>
<name>A0A0J6SFM5_9HYPH</name>
<protein>
    <submittedName>
        <fullName evidence="1">Uncharacterized protein</fullName>
    </submittedName>
</protein>
<gene>
    <name evidence="1" type="ORF">VP06_17630</name>
</gene>
<reference evidence="1 2" key="1">
    <citation type="submission" date="2015-03" db="EMBL/GenBank/DDBJ databases">
        <title>Genome sequencing of Methylobacterium aquaticum DSM16371 type strain.</title>
        <authorList>
            <person name="Chaudhry V."/>
            <person name="Patil P.B."/>
        </authorList>
    </citation>
    <scope>NUCLEOTIDE SEQUENCE [LARGE SCALE GENOMIC DNA]</scope>
    <source>
        <strain evidence="1 2">DSM 16371</strain>
    </source>
</reference>
<comment type="caution">
    <text evidence="1">The sequence shown here is derived from an EMBL/GenBank/DDBJ whole genome shotgun (WGS) entry which is preliminary data.</text>
</comment>
<accession>A0A0J6SFM5</accession>